<evidence type="ECO:0000256" key="1">
    <source>
        <dbReference type="ARBA" id="ARBA00004123"/>
    </source>
</evidence>
<accession>A0AAN9RWL4</accession>
<dbReference type="InterPro" id="IPR025610">
    <property type="entry name" value="MYC/MYB_N"/>
</dbReference>
<dbReference type="GO" id="GO:0000976">
    <property type="term" value="F:transcription cis-regulatory region binding"/>
    <property type="evidence" value="ECO:0007669"/>
    <property type="project" value="TreeGrafter"/>
</dbReference>
<dbReference type="SMART" id="SM00951">
    <property type="entry name" value="QLQ"/>
    <property type="match status" value="1"/>
</dbReference>
<name>A0AAN9RWL4_PSOTE</name>
<dbReference type="GO" id="GO:0005524">
    <property type="term" value="F:ATP binding"/>
    <property type="evidence" value="ECO:0007669"/>
    <property type="project" value="InterPro"/>
</dbReference>
<keyword evidence="3 5" id="KW-0804">Transcription</keyword>
<keyword evidence="9" id="KW-1185">Reference proteome</keyword>
<proteinExistence type="predicted"/>
<reference evidence="8 9" key="1">
    <citation type="submission" date="2024-01" db="EMBL/GenBank/DDBJ databases">
        <title>The genomes of 5 underutilized Papilionoideae crops provide insights into root nodulation and disease resistanc.</title>
        <authorList>
            <person name="Jiang F."/>
        </authorList>
    </citation>
    <scope>NUCLEOTIDE SEQUENCE [LARGE SCALE GENOMIC DNA]</scope>
    <source>
        <strain evidence="8">DUOXIRENSHENG_FW03</strain>
        <tissue evidence="8">Leaves</tissue>
    </source>
</reference>
<evidence type="ECO:0000259" key="7">
    <source>
        <dbReference type="PROSITE" id="PS51666"/>
    </source>
</evidence>
<dbReference type="EMBL" id="JAYMYS010000008">
    <property type="protein sequence ID" value="KAK7384739.1"/>
    <property type="molecule type" value="Genomic_DNA"/>
</dbReference>
<dbReference type="PANTHER" id="PTHR11514:SF43">
    <property type="entry name" value="TRANSCRIPTION FACTOR MYC2"/>
    <property type="match status" value="1"/>
</dbReference>
<dbReference type="GO" id="GO:0003700">
    <property type="term" value="F:DNA-binding transcription factor activity"/>
    <property type="evidence" value="ECO:0007669"/>
    <property type="project" value="InterPro"/>
</dbReference>
<feature type="region of interest" description="Disordered" evidence="6">
    <location>
        <begin position="197"/>
        <end position="267"/>
    </location>
</feature>
<sequence>MREANNEILHKCLENLIECSTLPWTHAIVWQCRFPRWSFHGGFCRGAEAVGTDSERFFKISMDQRLGFHDDLPGHASMISRAVWVTDTNGSMRKWERCRWGRVFGIRTFLCIPLRSSSVLELASTEIIHCYNGWEQDIDLDHPALQRLRFPFTPSQWEELEHQALIFKYIISAGYNYLQMDLHEDRKIDPEQGRCRRIGGKKKSCSKEDYPDSKNDEMLHETTENEKQNRGKEKISVSKCSWPSLTESSDSSIDTTSSYSSGYSCPS</sequence>
<dbReference type="GO" id="GO:0048731">
    <property type="term" value="P:system development"/>
    <property type="evidence" value="ECO:0007669"/>
    <property type="project" value="UniProtKB-ARBA"/>
</dbReference>
<dbReference type="Proteomes" id="UP001386955">
    <property type="component" value="Unassembled WGS sequence"/>
</dbReference>
<keyword evidence="2 5" id="KW-0805">Transcription regulation</keyword>
<evidence type="ECO:0000256" key="3">
    <source>
        <dbReference type="ARBA" id="ARBA00023163"/>
    </source>
</evidence>
<comment type="caution">
    <text evidence="8">The sequence shown here is derived from an EMBL/GenBank/DDBJ whole genome shotgun (WGS) entry which is preliminary data.</text>
</comment>
<comment type="subcellular location">
    <subcellularLocation>
        <location evidence="1 5">Nucleus</location>
    </subcellularLocation>
</comment>
<dbReference type="PROSITE" id="PS51666">
    <property type="entry name" value="QLQ"/>
    <property type="match status" value="1"/>
</dbReference>
<organism evidence="8 9">
    <name type="scientific">Psophocarpus tetragonolobus</name>
    <name type="common">Winged bean</name>
    <name type="synonym">Dolichos tetragonolobus</name>
    <dbReference type="NCBI Taxonomy" id="3891"/>
    <lineage>
        <taxon>Eukaryota</taxon>
        <taxon>Viridiplantae</taxon>
        <taxon>Streptophyta</taxon>
        <taxon>Embryophyta</taxon>
        <taxon>Tracheophyta</taxon>
        <taxon>Spermatophyta</taxon>
        <taxon>Magnoliopsida</taxon>
        <taxon>eudicotyledons</taxon>
        <taxon>Gunneridae</taxon>
        <taxon>Pentapetalae</taxon>
        <taxon>rosids</taxon>
        <taxon>fabids</taxon>
        <taxon>Fabales</taxon>
        <taxon>Fabaceae</taxon>
        <taxon>Papilionoideae</taxon>
        <taxon>50 kb inversion clade</taxon>
        <taxon>NPAAA clade</taxon>
        <taxon>indigoferoid/millettioid clade</taxon>
        <taxon>Phaseoleae</taxon>
        <taxon>Psophocarpus</taxon>
    </lineage>
</organism>
<feature type="domain" description="QLQ" evidence="7">
    <location>
        <begin position="151"/>
        <end position="187"/>
    </location>
</feature>
<dbReference type="AlphaFoldDB" id="A0AAN9RWL4"/>
<evidence type="ECO:0000313" key="9">
    <source>
        <dbReference type="Proteomes" id="UP001386955"/>
    </source>
</evidence>
<evidence type="ECO:0000256" key="5">
    <source>
        <dbReference type="RuleBase" id="RU369104"/>
    </source>
</evidence>
<evidence type="ECO:0000256" key="6">
    <source>
        <dbReference type="SAM" id="MobiDB-lite"/>
    </source>
</evidence>
<keyword evidence="4 5" id="KW-0539">Nucleus</keyword>
<feature type="compositionally biased region" description="Low complexity" evidence="6">
    <location>
        <begin position="244"/>
        <end position="267"/>
    </location>
</feature>
<evidence type="ECO:0000313" key="8">
    <source>
        <dbReference type="EMBL" id="KAK7384739.1"/>
    </source>
</evidence>
<dbReference type="Pfam" id="PF08880">
    <property type="entry name" value="QLQ"/>
    <property type="match status" value="1"/>
</dbReference>
<dbReference type="GO" id="GO:0005634">
    <property type="term" value="C:nucleus"/>
    <property type="evidence" value="ECO:0007669"/>
    <property type="project" value="UniProtKB-SubCell"/>
</dbReference>
<evidence type="ECO:0000256" key="4">
    <source>
        <dbReference type="ARBA" id="ARBA00023242"/>
    </source>
</evidence>
<evidence type="ECO:0000256" key="2">
    <source>
        <dbReference type="ARBA" id="ARBA00023015"/>
    </source>
</evidence>
<dbReference type="Pfam" id="PF14215">
    <property type="entry name" value="bHLH-MYC_N"/>
    <property type="match status" value="1"/>
</dbReference>
<dbReference type="PANTHER" id="PTHR11514">
    <property type="entry name" value="MYC"/>
    <property type="match status" value="1"/>
</dbReference>
<protein>
    <recommendedName>
        <fullName evidence="5">Transcription factor</fullName>
        <shortName evidence="5">bHLH transcription factor</shortName>
    </recommendedName>
    <alternativeName>
        <fullName evidence="5">Basic helix-loop-helix protein</fullName>
    </alternativeName>
</protein>
<dbReference type="InterPro" id="IPR014978">
    <property type="entry name" value="Gln-Leu-Gln_QLQ"/>
</dbReference>
<dbReference type="InterPro" id="IPR045084">
    <property type="entry name" value="AIB/MYC-like"/>
</dbReference>
<gene>
    <name evidence="8" type="ORF">VNO78_30440</name>
</gene>
<feature type="compositionally biased region" description="Basic and acidic residues" evidence="6">
    <location>
        <begin position="205"/>
        <end position="236"/>
    </location>
</feature>